<name>A0A1B6PTD2_SORBI</name>
<dbReference type="Gramene" id="KXG28929">
    <property type="protein sequence ID" value="KXG28929"/>
    <property type="gene ID" value="SORBI_3005G185500"/>
</dbReference>
<dbReference type="AlphaFoldDB" id="A0A1B6PTD2"/>
<reference evidence="2" key="3">
    <citation type="journal article" date="2018" name="Plant J.">
        <title>The Sorghum bicolor reference genome: improved assembly, gene annotations, a transcriptome atlas, and signatures of genome organization.</title>
        <authorList>
            <person name="McCormick R.F."/>
            <person name="Truong S.K."/>
            <person name="Sreedasyam A."/>
            <person name="Jenkins J."/>
            <person name="Shu S."/>
            <person name="Sims D."/>
            <person name="Kennedy M."/>
            <person name="Amirebrahimi M."/>
            <person name="Weers B.D."/>
            <person name="McKinley B."/>
            <person name="Mattison A."/>
            <person name="Morishige D.T."/>
            <person name="Grimwood J."/>
            <person name="Schmutz J."/>
            <person name="Mullet J.E."/>
        </authorList>
    </citation>
    <scope>NUCLEOTIDE SEQUENCE [LARGE SCALE GENOMIC DNA]</scope>
    <source>
        <strain evidence="2">cv. BTx623</strain>
    </source>
</reference>
<protein>
    <submittedName>
        <fullName evidence="1">Uncharacterized protein</fullName>
    </submittedName>
</protein>
<dbReference type="EMBL" id="CM000764">
    <property type="protein sequence ID" value="KXG28928.1"/>
    <property type="molecule type" value="Genomic_DNA"/>
</dbReference>
<gene>
    <name evidence="1" type="ORF">SORBI_3005G185500</name>
</gene>
<sequence length="187" mass="20874">MHLSPRSHNHVDFSPTPRVFCSQTKAHRHTPPCLCVGSAPLRARRHPARRAAAPASHLSPPQRCLLHLPAVADPHLPGDAAAPPPSWQPVLHLRAQIASPWVRRLRISNQGRMPLPATVWLTLPLPETGGARLPLVVLWPCDSPGPLHMPSRRRSFIMWQWPGTCRIFGGDSILRKKVPQVWSKLLF</sequence>
<dbReference type="InParanoid" id="A0A1B6PTD2"/>
<dbReference type="Gramene" id="KXG28928">
    <property type="protein sequence ID" value="KXG28928"/>
    <property type="gene ID" value="SORBI_3005G185500"/>
</dbReference>
<proteinExistence type="predicted"/>
<reference evidence="1" key="2">
    <citation type="submission" date="2017-02" db="EMBL/GenBank/DDBJ databases">
        <title>WGS assembly of Sorghum bicolor.</title>
        <authorList>
            <person name="Paterson A."/>
            <person name="Mullet J."/>
            <person name="Bowers J."/>
            <person name="Bruggmann R."/>
            <person name="Dubchak I."/>
            <person name="Grimwood J."/>
            <person name="Gundlach H."/>
            <person name="Haberer G."/>
            <person name="Hellsten U."/>
            <person name="Mitros T."/>
            <person name="Poliakov A."/>
            <person name="Schmutz J."/>
            <person name="Spannagl M."/>
            <person name="Tang H."/>
            <person name="Wang X."/>
            <person name="Wicker T."/>
            <person name="Bharti A."/>
            <person name="Chapman J."/>
            <person name="Feltus F."/>
            <person name="Gowik U."/>
            <person name="Grigoriev I."/>
            <person name="Lyons E."/>
            <person name="Maher C."/>
            <person name="Martis M."/>
            <person name="Narechania A."/>
            <person name="Otillar R."/>
            <person name="Penning B."/>
            <person name="Salamov A."/>
            <person name="Wang Y."/>
            <person name="Zhang L."/>
            <person name="Carpita N."/>
            <person name="Freeling M."/>
            <person name="Gingle A."/>
            <person name="Hash C."/>
            <person name="Keller B."/>
            <person name="Klein P."/>
            <person name="Kresovich S."/>
            <person name="Mccann M."/>
            <person name="Ming R."/>
            <person name="Peterson D."/>
            <person name="Rahman M."/>
            <person name="Ware D."/>
            <person name="Westhoff P."/>
            <person name="Mayer K."/>
            <person name="Messing J."/>
            <person name="Sims D."/>
            <person name="Jenkins J."/>
            <person name="Shu S."/>
            <person name="Rokhsar D."/>
        </authorList>
    </citation>
    <scope>NUCLEOTIDE SEQUENCE</scope>
</reference>
<dbReference type="EMBL" id="CM000764">
    <property type="protein sequence ID" value="KXG28929.1"/>
    <property type="molecule type" value="Genomic_DNA"/>
</dbReference>
<dbReference type="Gramene" id="OQU83832">
    <property type="protein sequence ID" value="OQU83832"/>
    <property type="gene ID" value="SORBI_3005G185500"/>
</dbReference>
<evidence type="ECO:0000313" key="2">
    <source>
        <dbReference type="Proteomes" id="UP000000768"/>
    </source>
</evidence>
<dbReference type="Proteomes" id="UP000000768">
    <property type="component" value="Chromosome 5"/>
</dbReference>
<keyword evidence="2" id="KW-1185">Reference proteome</keyword>
<reference evidence="1 2" key="1">
    <citation type="journal article" date="2009" name="Nature">
        <title>The Sorghum bicolor genome and the diversification of grasses.</title>
        <authorList>
            <person name="Paterson A.H."/>
            <person name="Bowers J.E."/>
            <person name="Bruggmann R."/>
            <person name="Dubchak I."/>
            <person name="Grimwood J."/>
            <person name="Gundlach H."/>
            <person name="Haberer G."/>
            <person name="Hellsten U."/>
            <person name="Mitros T."/>
            <person name="Poliakov A."/>
            <person name="Schmutz J."/>
            <person name="Spannagl M."/>
            <person name="Tang H."/>
            <person name="Wang X."/>
            <person name="Wicker T."/>
            <person name="Bharti A.K."/>
            <person name="Chapman J."/>
            <person name="Feltus F.A."/>
            <person name="Gowik U."/>
            <person name="Grigoriev I.V."/>
            <person name="Lyons E."/>
            <person name="Maher C.A."/>
            <person name="Martis M."/>
            <person name="Narechania A."/>
            <person name="Otillar R.P."/>
            <person name="Penning B.W."/>
            <person name="Salamov A.A."/>
            <person name="Wang Y."/>
            <person name="Zhang L."/>
            <person name="Carpita N.C."/>
            <person name="Freeling M."/>
            <person name="Gingle A.R."/>
            <person name="Hash C.T."/>
            <person name="Keller B."/>
            <person name="Klein P."/>
            <person name="Kresovich S."/>
            <person name="McCann M.C."/>
            <person name="Ming R."/>
            <person name="Peterson D.G."/>
            <person name="Mehboob-ur-Rahman"/>
            <person name="Ware D."/>
            <person name="Westhoff P."/>
            <person name="Mayer K.F."/>
            <person name="Messing J."/>
            <person name="Rokhsar D.S."/>
        </authorList>
    </citation>
    <scope>NUCLEOTIDE SEQUENCE [LARGE SCALE GENOMIC DNA]</scope>
    <source>
        <strain evidence="2">cv. BTx623</strain>
    </source>
</reference>
<evidence type="ECO:0000313" key="1">
    <source>
        <dbReference type="EMBL" id="KXG28928.1"/>
    </source>
</evidence>
<organism evidence="1 2">
    <name type="scientific">Sorghum bicolor</name>
    <name type="common">Sorghum</name>
    <name type="synonym">Sorghum vulgare</name>
    <dbReference type="NCBI Taxonomy" id="4558"/>
    <lineage>
        <taxon>Eukaryota</taxon>
        <taxon>Viridiplantae</taxon>
        <taxon>Streptophyta</taxon>
        <taxon>Embryophyta</taxon>
        <taxon>Tracheophyta</taxon>
        <taxon>Spermatophyta</taxon>
        <taxon>Magnoliopsida</taxon>
        <taxon>Liliopsida</taxon>
        <taxon>Poales</taxon>
        <taxon>Poaceae</taxon>
        <taxon>PACMAD clade</taxon>
        <taxon>Panicoideae</taxon>
        <taxon>Andropogonodae</taxon>
        <taxon>Andropogoneae</taxon>
        <taxon>Sorghinae</taxon>
        <taxon>Sorghum</taxon>
    </lineage>
</organism>
<accession>A0A1B6PTD2</accession>
<dbReference type="EMBL" id="CM000764">
    <property type="protein sequence ID" value="OQU83832.1"/>
    <property type="molecule type" value="Genomic_DNA"/>
</dbReference>